<feature type="transmembrane region" description="Helical" evidence="5">
    <location>
        <begin position="382"/>
        <end position="406"/>
    </location>
</feature>
<keyword evidence="2 5" id="KW-0812">Transmembrane</keyword>
<reference evidence="8" key="1">
    <citation type="journal article" date="2022" name="Front. Microbiol.">
        <title>New perspectives on an old grouping: The genomic and phenotypic variability of Oxalobacter formigenes and the implications for calcium oxalate stone prevention.</title>
        <authorList>
            <person name="Chmiel J.A."/>
            <person name="Carr C."/>
            <person name="Stuivenberg G.A."/>
            <person name="Venema R."/>
            <person name="Chanyi R.M."/>
            <person name="Al K.F."/>
            <person name="Giguere D."/>
            <person name="Say H."/>
            <person name="Akouris P.P."/>
            <person name="Dominguez Romero S.A."/>
            <person name="Kwong A."/>
            <person name="Tai V."/>
            <person name="Koval S.F."/>
            <person name="Razvi H."/>
            <person name="Bjazevic J."/>
            <person name="Burton J.P."/>
        </authorList>
    </citation>
    <scope>NUCLEOTIDE SEQUENCE</scope>
    <source>
        <strain evidence="8">OxK</strain>
    </source>
</reference>
<dbReference type="GO" id="GO:0005886">
    <property type="term" value="C:plasma membrane"/>
    <property type="evidence" value="ECO:0007669"/>
    <property type="project" value="UniProtKB-SubCell"/>
</dbReference>
<keyword evidence="3 5" id="KW-1133">Transmembrane helix</keyword>
<dbReference type="GO" id="GO:0012505">
    <property type="term" value="C:endomembrane system"/>
    <property type="evidence" value="ECO:0007669"/>
    <property type="project" value="UniProtKB-SubCell"/>
</dbReference>
<comment type="function">
    <text evidence="5">NDH-1 shuttles electrons from NADH, via FMN and iron-sulfur (Fe-S) centers, to quinones in the respiratory chain. The immediate electron acceptor for the enzyme in this species is believed to be ubiquinone. Couples the redox reaction to proton translocation (for every two electrons transferred, four hydrogen ions are translocated across the cytoplasmic membrane), and thus conserves the redox energy in a proton gradient.</text>
</comment>
<gene>
    <name evidence="5 8" type="primary">nuoN</name>
    <name evidence="8" type="ORF">NB646_03635</name>
</gene>
<evidence type="ECO:0000256" key="2">
    <source>
        <dbReference type="ARBA" id="ARBA00022692"/>
    </source>
</evidence>
<keyword evidence="5" id="KW-1278">Translocase</keyword>
<keyword evidence="5" id="KW-0520">NAD</keyword>
<comment type="subcellular location">
    <subcellularLocation>
        <location evidence="5">Cell membrane</location>
        <topology evidence="5">Multi-pass membrane protein</topology>
    </subcellularLocation>
    <subcellularLocation>
        <location evidence="1">Endomembrane system</location>
        <topology evidence="1">Multi-pass membrane protein</topology>
    </subcellularLocation>
    <subcellularLocation>
        <location evidence="6">Membrane</location>
        <topology evidence="6">Multi-pass membrane protein</topology>
    </subcellularLocation>
</comment>
<dbReference type="Proteomes" id="UP001164819">
    <property type="component" value="Chromosome"/>
</dbReference>
<evidence type="ECO:0000259" key="7">
    <source>
        <dbReference type="Pfam" id="PF00361"/>
    </source>
</evidence>
<feature type="domain" description="NADH:quinone oxidoreductase/Mrp antiporter transmembrane" evidence="7">
    <location>
        <begin position="128"/>
        <end position="430"/>
    </location>
</feature>
<feature type="transmembrane region" description="Helical" evidence="5">
    <location>
        <begin position="303"/>
        <end position="321"/>
    </location>
</feature>
<dbReference type="AlphaFoldDB" id="A0A9E9LF29"/>
<dbReference type="RefSeq" id="WP_269316219.1">
    <property type="nucleotide sequence ID" value="NZ_CP098251.1"/>
</dbReference>
<feature type="transmembrane region" description="Helical" evidence="5">
    <location>
        <begin position="341"/>
        <end position="361"/>
    </location>
</feature>
<dbReference type="GO" id="GO:0050136">
    <property type="term" value="F:NADH dehydrogenase (quinone) (non-electrogenic) activity"/>
    <property type="evidence" value="ECO:0007669"/>
    <property type="project" value="UniProtKB-UniRule"/>
</dbReference>
<keyword evidence="5" id="KW-1003">Cell membrane</keyword>
<keyword evidence="5" id="KW-0813">Transport</keyword>
<dbReference type="GO" id="GO:0008137">
    <property type="term" value="F:NADH dehydrogenase (ubiquinone) activity"/>
    <property type="evidence" value="ECO:0007669"/>
    <property type="project" value="InterPro"/>
</dbReference>
<organism evidence="8">
    <name type="scientific">Oxalobacter aliiformigenes</name>
    <dbReference type="NCBI Taxonomy" id="2946593"/>
    <lineage>
        <taxon>Bacteria</taxon>
        <taxon>Pseudomonadati</taxon>
        <taxon>Pseudomonadota</taxon>
        <taxon>Betaproteobacteria</taxon>
        <taxon>Burkholderiales</taxon>
        <taxon>Oxalobacteraceae</taxon>
        <taxon>Oxalobacter</taxon>
    </lineage>
</organism>
<dbReference type="InterPro" id="IPR001750">
    <property type="entry name" value="ND/Mrp_TM"/>
</dbReference>
<keyword evidence="5" id="KW-0874">Quinone</keyword>
<dbReference type="HAMAP" id="MF_00445">
    <property type="entry name" value="NDH1_NuoN_1"/>
    <property type="match status" value="1"/>
</dbReference>
<evidence type="ECO:0000256" key="3">
    <source>
        <dbReference type="ARBA" id="ARBA00022989"/>
    </source>
</evidence>
<dbReference type="Pfam" id="PF00361">
    <property type="entry name" value="Proton_antipo_M"/>
    <property type="match status" value="1"/>
</dbReference>
<dbReference type="NCBIfam" id="NF004442">
    <property type="entry name" value="PRK05777.1-5"/>
    <property type="match status" value="1"/>
</dbReference>
<dbReference type="InterPro" id="IPR010096">
    <property type="entry name" value="NADH-Q_OxRdtase_suN/2"/>
</dbReference>
<feature type="transmembrane region" description="Helical" evidence="5">
    <location>
        <begin position="206"/>
        <end position="232"/>
    </location>
</feature>
<dbReference type="EMBL" id="CP098251">
    <property type="protein sequence ID" value="WAV91842.1"/>
    <property type="molecule type" value="Genomic_DNA"/>
</dbReference>
<evidence type="ECO:0000256" key="6">
    <source>
        <dbReference type="RuleBase" id="RU000320"/>
    </source>
</evidence>
<dbReference type="GO" id="GO:0042773">
    <property type="term" value="P:ATP synthesis coupled electron transport"/>
    <property type="evidence" value="ECO:0007669"/>
    <property type="project" value="InterPro"/>
</dbReference>
<dbReference type="NCBIfam" id="TIGR01770">
    <property type="entry name" value="NDH_I_N"/>
    <property type="match status" value="1"/>
</dbReference>
<name>A0A9E9LF29_9BURK</name>
<feature type="transmembrane region" description="Helical" evidence="5">
    <location>
        <begin position="104"/>
        <end position="125"/>
    </location>
</feature>
<feature type="transmembrane region" description="Helical" evidence="5">
    <location>
        <begin position="277"/>
        <end position="296"/>
    </location>
</feature>
<keyword evidence="8" id="KW-0560">Oxidoreductase</keyword>
<feature type="transmembrane region" description="Helical" evidence="5">
    <location>
        <begin position="36"/>
        <end position="56"/>
    </location>
</feature>
<feature type="transmembrane region" description="Helical" evidence="5">
    <location>
        <begin position="460"/>
        <end position="477"/>
    </location>
</feature>
<comment type="similarity">
    <text evidence="5">Belongs to the complex I subunit 2 family.</text>
</comment>
<evidence type="ECO:0000256" key="5">
    <source>
        <dbReference type="HAMAP-Rule" id="MF_00445"/>
    </source>
</evidence>
<feature type="transmembrane region" description="Helical" evidence="5">
    <location>
        <begin position="131"/>
        <end position="151"/>
    </location>
</feature>
<feature type="transmembrane region" description="Helical" evidence="5">
    <location>
        <begin position="6"/>
        <end position="29"/>
    </location>
</feature>
<dbReference type="PANTHER" id="PTHR22773">
    <property type="entry name" value="NADH DEHYDROGENASE"/>
    <property type="match status" value="1"/>
</dbReference>
<dbReference type="GO" id="GO:0048038">
    <property type="term" value="F:quinone binding"/>
    <property type="evidence" value="ECO:0007669"/>
    <property type="project" value="UniProtKB-KW"/>
</dbReference>
<evidence type="ECO:0000313" key="8">
    <source>
        <dbReference type="EMBL" id="WAV91842.1"/>
    </source>
</evidence>
<comment type="catalytic activity">
    <reaction evidence="5">
        <text>a quinone + NADH + 5 H(+)(in) = a quinol + NAD(+) + 4 H(+)(out)</text>
        <dbReference type="Rhea" id="RHEA:57888"/>
        <dbReference type="ChEBI" id="CHEBI:15378"/>
        <dbReference type="ChEBI" id="CHEBI:24646"/>
        <dbReference type="ChEBI" id="CHEBI:57540"/>
        <dbReference type="ChEBI" id="CHEBI:57945"/>
        <dbReference type="ChEBI" id="CHEBI:132124"/>
    </reaction>
</comment>
<evidence type="ECO:0000256" key="1">
    <source>
        <dbReference type="ARBA" id="ARBA00004127"/>
    </source>
</evidence>
<comment type="subunit">
    <text evidence="5">NDH-1 is composed of 14 different subunits. Subunits NuoA, H, J, K, L, M, N constitute the membrane sector of the complex.</text>
</comment>
<feature type="transmembrane region" description="Helical" evidence="5">
    <location>
        <begin position="244"/>
        <end position="265"/>
    </location>
</feature>
<evidence type="ECO:0000256" key="4">
    <source>
        <dbReference type="ARBA" id="ARBA00023136"/>
    </source>
</evidence>
<proteinExistence type="inferred from homology"/>
<dbReference type="PRINTS" id="PR01434">
    <property type="entry name" value="NADHDHGNASE5"/>
</dbReference>
<keyword evidence="5" id="KW-0830">Ubiquinone</keyword>
<feature type="transmembrane region" description="Helical" evidence="5">
    <location>
        <begin position="163"/>
        <end position="186"/>
    </location>
</feature>
<feature type="transmembrane region" description="Helical" evidence="5">
    <location>
        <begin position="62"/>
        <end position="92"/>
    </location>
</feature>
<sequence>MNAMNLIPAIPELILVVSVPLVLLIDLFLPQNRRDITFFLSILAICACAVASFVLLREKAVVYTFAGAFVSDTVANLLKLCTCLAMLFTLVYSRRYINERRMTAGHLGGEFYVLALFSMLGQMVVISAASFLTLFLGIELMSFPLYALIALKRDDGRAVEAATKFFILGALGSGLLLYGISMLYGATGSLDFMEVARISAYAGTNWLIMVFGVVFVVAGIAFKLGAVPFHLWVPDVFEGSPSAVTLLVAGAPKLAGFALCMRVLVDALLPLAYDWQQMLIVISVLSMALGNITAILQTNIKRMLAYSTIAQMGYMLLGMLAGVKDGRFGMESVFAYSASLYYTIVYVLATLGAFGVILVMSANGAEAEKLADFRGLNRRNPWYALIMLLCMFSFAGVPPLVGFYGKLSVFQAVVNVDLFWLAVVGIFFAVVGAFYYLRVVKVMYFDEPPGTGKIHVPKDMAVVLGINGVLVLLLGILPGPLMDWCMSAVQRAFLM</sequence>
<dbReference type="EC" id="7.1.1.-" evidence="5"/>
<accession>A0A9E9LF29</accession>
<feature type="transmembrane region" description="Helical" evidence="5">
    <location>
        <begin position="418"/>
        <end position="439"/>
    </location>
</feature>
<protein>
    <recommendedName>
        <fullName evidence="5">NADH-quinone oxidoreductase subunit N</fullName>
        <ecNumber evidence="5">7.1.1.-</ecNumber>
    </recommendedName>
    <alternativeName>
        <fullName evidence="5">NADH dehydrogenase I subunit N</fullName>
    </alternativeName>
    <alternativeName>
        <fullName evidence="5">NDH-1 subunit N</fullName>
    </alternativeName>
</protein>
<keyword evidence="4 5" id="KW-0472">Membrane</keyword>